<keyword evidence="2" id="KW-0732">Signal</keyword>
<proteinExistence type="predicted"/>
<accession>A0AAE4Q505</accession>
<organism evidence="3 4">
    <name type="scientific">Shewanella xiamenensis</name>
    <dbReference type="NCBI Taxonomy" id="332186"/>
    <lineage>
        <taxon>Bacteria</taxon>
        <taxon>Pseudomonadati</taxon>
        <taxon>Pseudomonadota</taxon>
        <taxon>Gammaproteobacteria</taxon>
        <taxon>Alteromonadales</taxon>
        <taxon>Shewanellaceae</taxon>
        <taxon>Shewanella</taxon>
    </lineage>
</organism>
<gene>
    <name evidence="3" type="ORF">QM089_23335</name>
</gene>
<name>A0AAE4Q505_9GAMM</name>
<dbReference type="InterPro" id="IPR021356">
    <property type="entry name" value="Integr_conj_element_PFL4702"/>
</dbReference>
<keyword evidence="1" id="KW-0472">Membrane</keyword>
<feature type="signal peptide" evidence="2">
    <location>
        <begin position="1"/>
        <end position="35"/>
    </location>
</feature>
<feature type="transmembrane region" description="Helical" evidence="1">
    <location>
        <begin position="59"/>
        <end position="78"/>
    </location>
</feature>
<dbReference type="Proteomes" id="UP001187859">
    <property type="component" value="Unassembled WGS sequence"/>
</dbReference>
<dbReference type="AlphaFoldDB" id="A0AAE4Q505"/>
<dbReference type="RefSeq" id="WP_014611647.1">
    <property type="nucleotide sequence ID" value="NZ_CP091834.1"/>
</dbReference>
<feature type="transmembrane region" description="Helical" evidence="1">
    <location>
        <begin position="99"/>
        <end position="121"/>
    </location>
</feature>
<evidence type="ECO:0000313" key="3">
    <source>
        <dbReference type="EMBL" id="MDV5393125.1"/>
    </source>
</evidence>
<keyword evidence="1" id="KW-0812">Transmembrane</keyword>
<evidence type="ECO:0000256" key="1">
    <source>
        <dbReference type="SAM" id="Phobius"/>
    </source>
</evidence>
<protein>
    <submittedName>
        <fullName evidence="3">DUF2976 domain-containing protein</fullName>
    </submittedName>
</protein>
<evidence type="ECO:0000256" key="2">
    <source>
        <dbReference type="SAM" id="SignalP"/>
    </source>
</evidence>
<evidence type="ECO:0000313" key="4">
    <source>
        <dbReference type="Proteomes" id="UP001187859"/>
    </source>
</evidence>
<comment type="caution">
    <text evidence="3">The sequence shown here is derived from an EMBL/GenBank/DDBJ whole genome shotgun (WGS) entry which is preliminary data.</text>
</comment>
<dbReference type="EMBL" id="JASGOQ010000003">
    <property type="protein sequence ID" value="MDV5393125.1"/>
    <property type="molecule type" value="Genomic_DNA"/>
</dbReference>
<sequence>MKLTQIITKNKTRLLRMTCMAGISALLVHSGIASAVDLPTVDVPSGSSTDYVEVAKNIILAVFGIVAMIIGIAAFIVTAKGALQAYNEWQEGKLPLFGFLTRVAVAIGVLIFVIFLLSTIIDAADLEL</sequence>
<keyword evidence="1" id="KW-1133">Transmembrane helix</keyword>
<dbReference type="Pfam" id="PF11190">
    <property type="entry name" value="DUF2976"/>
    <property type="match status" value="1"/>
</dbReference>
<reference evidence="3" key="1">
    <citation type="submission" date="2023-05" db="EMBL/GenBank/DDBJ databases">
        <title>Colonisation of extended spectrum b-lactamase- and carbapenemase-producing bacteria on hospital surfaces from low- and middle-income countries.</title>
        <authorList>
            <person name="Nieto-Rosado M."/>
            <person name="Sands K."/>
            <person name="Iregbu K."/>
            <person name="Zahra R."/>
            <person name="Mazarati J.B."/>
            <person name="Mehtar S."/>
            <person name="Barnards-Group B."/>
            <person name="Walsh T.R."/>
        </authorList>
    </citation>
    <scope>NUCLEOTIDE SEQUENCE</scope>
    <source>
        <strain evidence="3">PP-E493</strain>
    </source>
</reference>
<feature type="chain" id="PRO_5041972685" evidence="2">
    <location>
        <begin position="36"/>
        <end position="128"/>
    </location>
</feature>